<dbReference type="Gene3D" id="3.40.190.10">
    <property type="entry name" value="Periplasmic binding protein-like II"/>
    <property type="match status" value="2"/>
</dbReference>
<dbReference type="Gene3D" id="3.30.70.260">
    <property type="match status" value="1"/>
</dbReference>
<keyword evidence="6 10" id="KW-0584">Phenylalanine biosynthesis</keyword>
<evidence type="ECO:0000313" key="14">
    <source>
        <dbReference type="Proteomes" id="UP000242310"/>
    </source>
</evidence>
<dbReference type="GO" id="GO:0009094">
    <property type="term" value="P:L-phenylalanine biosynthetic process"/>
    <property type="evidence" value="ECO:0007669"/>
    <property type="project" value="UniProtKB-UniPathway"/>
</dbReference>
<dbReference type="PROSITE" id="PS51171">
    <property type="entry name" value="PREPHENATE_DEHYDR_3"/>
    <property type="match status" value="1"/>
</dbReference>
<evidence type="ECO:0000256" key="4">
    <source>
        <dbReference type="ARBA" id="ARBA00022605"/>
    </source>
</evidence>
<evidence type="ECO:0000259" key="11">
    <source>
        <dbReference type="PROSITE" id="PS51171"/>
    </source>
</evidence>
<dbReference type="PIRSF" id="PIRSF001500">
    <property type="entry name" value="Chor_mut_pdt_Ppr"/>
    <property type="match status" value="1"/>
</dbReference>
<dbReference type="RefSeq" id="WP_106588781.1">
    <property type="nucleotide sequence ID" value="NZ_PYAV01000007.1"/>
</dbReference>
<feature type="site" description="Essential for prephenate dehydratase activity" evidence="9">
    <location>
        <position position="176"/>
    </location>
</feature>
<dbReference type="EC" id="4.2.1.51" evidence="2 10"/>
<proteinExistence type="predicted"/>
<evidence type="ECO:0000256" key="7">
    <source>
        <dbReference type="ARBA" id="ARBA00023239"/>
    </source>
</evidence>
<dbReference type="InterPro" id="IPR045865">
    <property type="entry name" value="ACT-like_dom_sf"/>
</dbReference>
<dbReference type="SUPFAM" id="SSF53850">
    <property type="entry name" value="Periplasmic binding protein-like II"/>
    <property type="match status" value="1"/>
</dbReference>
<dbReference type="CDD" id="cd13633">
    <property type="entry name" value="PBP2_Sa-PDT_like"/>
    <property type="match status" value="1"/>
</dbReference>
<dbReference type="InterPro" id="IPR008242">
    <property type="entry name" value="Chor_mutase/pphenate_deHydtase"/>
</dbReference>
<dbReference type="FunFam" id="3.40.190.10:FF:000064">
    <property type="entry name" value="Prephenate dehydratase"/>
    <property type="match status" value="1"/>
</dbReference>
<gene>
    <name evidence="10" type="primary">pheA</name>
    <name evidence="13" type="ORF">B0H94_107139</name>
</gene>
<evidence type="ECO:0000256" key="8">
    <source>
        <dbReference type="ARBA" id="ARBA00047848"/>
    </source>
</evidence>
<dbReference type="PROSITE" id="PS00858">
    <property type="entry name" value="PREPHENATE_DEHYDR_2"/>
    <property type="match status" value="1"/>
</dbReference>
<dbReference type="Proteomes" id="UP000242310">
    <property type="component" value="Unassembled WGS sequence"/>
</dbReference>
<dbReference type="InterPro" id="IPR018528">
    <property type="entry name" value="Preph_deHydtase_CS"/>
</dbReference>
<keyword evidence="4 10" id="KW-0028">Amino-acid biosynthesis</keyword>
<dbReference type="EMBL" id="PYAV01000007">
    <property type="protein sequence ID" value="PSL45134.1"/>
    <property type="molecule type" value="Genomic_DNA"/>
</dbReference>
<evidence type="ECO:0000256" key="2">
    <source>
        <dbReference type="ARBA" id="ARBA00013147"/>
    </source>
</evidence>
<evidence type="ECO:0000313" key="13">
    <source>
        <dbReference type="EMBL" id="PSL45134.1"/>
    </source>
</evidence>
<evidence type="ECO:0000256" key="1">
    <source>
        <dbReference type="ARBA" id="ARBA00004741"/>
    </source>
</evidence>
<reference evidence="13 14" key="1">
    <citation type="submission" date="2018-03" db="EMBL/GenBank/DDBJ databases">
        <title>Genomic Encyclopedia of Type Strains, Phase III (KMG-III): the genomes of soil and plant-associated and newly described type strains.</title>
        <authorList>
            <person name="Whitman W."/>
        </authorList>
    </citation>
    <scope>NUCLEOTIDE SEQUENCE [LARGE SCALE GENOMIC DNA]</scope>
    <source>
        <strain evidence="13 14">CGMCC 1.07653</strain>
    </source>
</reference>
<dbReference type="GO" id="GO:0004664">
    <property type="term" value="F:prephenate dehydratase activity"/>
    <property type="evidence" value="ECO:0007669"/>
    <property type="project" value="UniProtKB-UniRule"/>
</dbReference>
<evidence type="ECO:0000256" key="3">
    <source>
        <dbReference type="ARBA" id="ARBA00021872"/>
    </source>
</evidence>
<evidence type="ECO:0000256" key="5">
    <source>
        <dbReference type="ARBA" id="ARBA00023141"/>
    </source>
</evidence>
<evidence type="ECO:0000259" key="12">
    <source>
        <dbReference type="PROSITE" id="PS51671"/>
    </source>
</evidence>
<dbReference type="InterPro" id="IPR002912">
    <property type="entry name" value="ACT_dom"/>
</dbReference>
<dbReference type="AlphaFoldDB" id="A0A2P8HG11"/>
<evidence type="ECO:0000256" key="6">
    <source>
        <dbReference type="ARBA" id="ARBA00023222"/>
    </source>
</evidence>
<comment type="pathway">
    <text evidence="1 10">Amino-acid biosynthesis; L-phenylalanine biosynthesis; phenylpyruvate from prephenate: step 1/1.</text>
</comment>
<organism evidence="13 14">
    <name type="scientific">Salsuginibacillus halophilus</name>
    <dbReference type="NCBI Taxonomy" id="517424"/>
    <lineage>
        <taxon>Bacteria</taxon>
        <taxon>Bacillati</taxon>
        <taxon>Bacillota</taxon>
        <taxon>Bacilli</taxon>
        <taxon>Bacillales</taxon>
        <taxon>Bacillaceae</taxon>
        <taxon>Salsuginibacillus</taxon>
    </lineage>
</organism>
<dbReference type="SUPFAM" id="SSF55021">
    <property type="entry name" value="ACT-like"/>
    <property type="match status" value="1"/>
</dbReference>
<comment type="caution">
    <text evidence="13">The sequence shown here is derived from an EMBL/GenBank/DDBJ whole genome shotgun (WGS) entry which is preliminary data.</text>
</comment>
<feature type="domain" description="ACT" evidence="12">
    <location>
        <begin position="204"/>
        <end position="281"/>
    </location>
</feature>
<accession>A0A2P8HG11</accession>
<dbReference type="Pfam" id="PF00800">
    <property type="entry name" value="PDT"/>
    <property type="match status" value="1"/>
</dbReference>
<evidence type="ECO:0000256" key="9">
    <source>
        <dbReference type="PIRSR" id="PIRSR001500-2"/>
    </source>
</evidence>
<comment type="catalytic activity">
    <reaction evidence="8 10">
        <text>prephenate + H(+) = 3-phenylpyruvate + CO2 + H2O</text>
        <dbReference type="Rhea" id="RHEA:21648"/>
        <dbReference type="ChEBI" id="CHEBI:15377"/>
        <dbReference type="ChEBI" id="CHEBI:15378"/>
        <dbReference type="ChEBI" id="CHEBI:16526"/>
        <dbReference type="ChEBI" id="CHEBI:18005"/>
        <dbReference type="ChEBI" id="CHEBI:29934"/>
        <dbReference type="EC" id="4.2.1.51"/>
    </reaction>
</comment>
<name>A0A2P8HG11_9BACI</name>
<feature type="domain" description="Prephenate dehydratase" evidence="11">
    <location>
        <begin position="3"/>
        <end position="183"/>
    </location>
</feature>
<dbReference type="PANTHER" id="PTHR21022:SF19">
    <property type="entry name" value="PREPHENATE DEHYDRATASE-RELATED"/>
    <property type="match status" value="1"/>
</dbReference>
<dbReference type="OrthoDB" id="9802281at2"/>
<dbReference type="InterPro" id="IPR001086">
    <property type="entry name" value="Preph_deHydtase"/>
</dbReference>
<dbReference type="PROSITE" id="PS00857">
    <property type="entry name" value="PREPHENATE_DEHYDR_1"/>
    <property type="match status" value="1"/>
</dbReference>
<dbReference type="NCBIfam" id="NF008865">
    <property type="entry name" value="PRK11898.1"/>
    <property type="match status" value="1"/>
</dbReference>
<dbReference type="PANTHER" id="PTHR21022">
    <property type="entry name" value="PREPHENATE DEHYDRATASE P PROTEIN"/>
    <property type="match status" value="1"/>
</dbReference>
<keyword evidence="5 10" id="KW-0057">Aromatic amino acid biosynthesis</keyword>
<dbReference type="UniPathway" id="UPA00121">
    <property type="reaction ID" value="UER00345"/>
</dbReference>
<dbReference type="PROSITE" id="PS51671">
    <property type="entry name" value="ACT"/>
    <property type="match status" value="1"/>
</dbReference>
<evidence type="ECO:0000256" key="10">
    <source>
        <dbReference type="RuleBase" id="RU361254"/>
    </source>
</evidence>
<protein>
    <recommendedName>
        <fullName evidence="3 10">Prephenate dehydratase</fullName>
        <shortName evidence="10">PDT</shortName>
        <ecNumber evidence="2 10">4.2.1.51</ecNumber>
    </recommendedName>
</protein>
<keyword evidence="14" id="KW-1185">Reference proteome</keyword>
<dbReference type="GO" id="GO:0005737">
    <property type="term" value="C:cytoplasm"/>
    <property type="evidence" value="ECO:0007669"/>
    <property type="project" value="TreeGrafter"/>
</dbReference>
<keyword evidence="7 10" id="KW-0456">Lyase</keyword>
<dbReference type="CDD" id="cd04905">
    <property type="entry name" value="ACT_CM-PDT"/>
    <property type="match status" value="1"/>
</dbReference>
<sequence>MATVGYLGPQGTFTELAVDALFSEVEKQPFTTIHESMDAVASEEVDVALVPLENAIEGSVNMTLDHLIHKRDLPIAGEIIVPIEQHLLVHPDQAERLAELETVYSHPHAIAQCHDFFREELPEATLASVDSTGAAAAKVAENPDEPIGAVANELAAKQYGLVQVKTQIHDYEKNHTRFVVLARKNHPETLPAYQAPKTGVKTTLMISLPTDYSGALHQVLSAFSWRRLNLSKIESRPMKTGLGNYFFIIDVNHGMDEVLMPGVVAELEALNCSVRILGSYSCHALPSRTETEDEKHAEKTVPES</sequence>